<keyword evidence="8" id="KW-0406">Ion transport</keyword>
<dbReference type="EMBL" id="MOBJ01000005">
    <property type="protein sequence ID" value="RON10397.1"/>
    <property type="molecule type" value="Genomic_DNA"/>
</dbReference>
<evidence type="ECO:0000256" key="5">
    <source>
        <dbReference type="ARBA" id="ARBA00022692"/>
    </source>
</evidence>
<organism evidence="18 19">
    <name type="scientific">Pseudomonas brassicacearum</name>
    <dbReference type="NCBI Taxonomy" id="930166"/>
    <lineage>
        <taxon>Bacteria</taxon>
        <taxon>Pseudomonadati</taxon>
        <taxon>Pseudomonadota</taxon>
        <taxon>Gammaproteobacteria</taxon>
        <taxon>Pseudomonadales</taxon>
        <taxon>Pseudomonadaceae</taxon>
        <taxon>Pseudomonas</taxon>
    </lineage>
</organism>
<evidence type="ECO:0000256" key="2">
    <source>
        <dbReference type="ARBA" id="ARBA00022448"/>
    </source>
</evidence>
<keyword evidence="6 15" id="KW-0732">Signal</keyword>
<sequence>MKINKLYALLLASGLGGVAPLVLADDSVDVGAVNVTGKQTLGNGHMIKEESAKSRSTVTKEAMDEMAPTANALDKLKYTPGINVSSTDASGLSGTNFTMRGMNSDQVGVSSDGFPINDSGDYNIYPNLLGDPENLAEVFVTQGSSEADGPHIGSSGGNIGLVTIRPQKDPGVFVKQSLGSNNLHKTFARINTGDLGGFKTWVSASHTEGDKWRGKGSLLADKVEWNTLFEDGNGNSTNAIVKYNRQENYNYNTLSKAQFENQGRRLDYAENTVYNKAGQVLQSFKLNRNPFESVTSSITQRFQLRDDLSLTFNPYYVWSSGGSYSGQTSTALSSTSDKAGNFDLTGLGANTYYRPSWTETWRPGMTSKLKWDINDEHSLDVGYWYERARQRQTQPFIAIDPGGSPVDIWGDYGASSQLVDRNGKTVQGRHQYTVTPAQKLWIQDTWLATPDLTLTGALAYQYVERDGDNLGSLTDKPEKKDARYHEFLPSFSAKYQIDARNQTFYNVTRNMRTPPNYVLYNKGDSISLKPELSWNQELGWRYSEEAMALSASLFYITFKDRQLSTTDLNGDFVVANVGEVTNKGLELEWSGLLPHNFNYYASYTYTRSEQQDDFKNKGVLLPTSGKQLANVPQNMFNLSLGYDDSRFYGNVAGKYVGSYYGDLTNDEKIAGRTVVDLNAGVYLPVDKKVFKSATLRFSMLNVFDKEYLSSVRTVSFNSQPTNGLAPSTAYYNVGEERTAVVSLEAAF</sequence>
<dbReference type="AlphaFoldDB" id="A0A423HB80"/>
<accession>A0A423HB80</accession>
<name>A0A423HB80_9PSED</name>
<comment type="subcellular location">
    <subcellularLocation>
        <location evidence="1 12">Cell outer membrane</location>
        <topology evidence="1 12">Multi-pass membrane protein</topology>
    </subcellularLocation>
</comment>
<keyword evidence="2 12" id="KW-0813">Transport</keyword>
<dbReference type="InterPro" id="IPR036942">
    <property type="entry name" value="Beta-barrel_TonB_sf"/>
</dbReference>
<dbReference type="Pfam" id="PF00593">
    <property type="entry name" value="TonB_dep_Rec_b-barrel"/>
    <property type="match status" value="1"/>
</dbReference>
<protein>
    <submittedName>
        <fullName evidence="18">TonB-dependent receptor</fullName>
    </submittedName>
</protein>
<evidence type="ECO:0000256" key="11">
    <source>
        <dbReference type="ARBA" id="ARBA00023237"/>
    </source>
</evidence>
<keyword evidence="11 12" id="KW-0998">Cell outer membrane</keyword>
<comment type="similarity">
    <text evidence="12 14">Belongs to the TonB-dependent receptor family.</text>
</comment>
<dbReference type="InterPro" id="IPR010917">
    <property type="entry name" value="TonB_rcpt_CS"/>
</dbReference>
<dbReference type="SUPFAM" id="SSF56935">
    <property type="entry name" value="Porins"/>
    <property type="match status" value="1"/>
</dbReference>
<dbReference type="PANTHER" id="PTHR32552">
    <property type="entry name" value="FERRICHROME IRON RECEPTOR-RELATED"/>
    <property type="match status" value="1"/>
</dbReference>
<proteinExistence type="inferred from homology"/>
<evidence type="ECO:0000256" key="4">
    <source>
        <dbReference type="ARBA" id="ARBA00022496"/>
    </source>
</evidence>
<keyword evidence="3 12" id="KW-1134">Transmembrane beta strand</keyword>
<dbReference type="GO" id="GO:0009279">
    <property type="term" value="C:cell outer membrane"/>
    <property type="evidence" value="ECO:0007669"/>
    <property type="project" value="UniProtKB-SubCell"/>
</dbReference>
<dbReference type="InterPro" id="IPR000531">
    <property type="entry name" value="Beta-barrel_TonB"/>
</dbReference>
<keyword evidence="18" id="KW-0675">Receptor</keyword>
<evidence type="ECO:0000256" key="12">
    <source>
        <dbReference type="PROSITE-ProRule" id="PRU01360"/>
    </source>
</evidence>
<dbReference type="PROSITE" id="PS52016">
    <property type="entry name" value="TONB_DEPENDENT_REC_3"/>
    <property type="match status" value="1"/>
</dbReference>
<dbReference type="OrthoDB" id="15609at2"/>
<evidence type="ECO:0000256" key="15">
    <source>
        <dbReference type="SAM" id="SignalP"/>
    </source>
</evidence>
<evidence type="ECO:0000256" key="10">
    <source>
        <dbReference type="ARBA" id="ARBA00023136"/>
    </source>
</evidence>
<feature type="chain" id="PRO_5019294581" evidence="15">
    <location>
        <begin position="25"/>
        <end position="747"/>
    </location>
</feature>
<dbReference type="Gene3D" id="2.170.130.10">
    <property type="entry name" value="TonB-dependent receptor, plug domain"/>
    <property type="match status" value="1"/>
</dbReference>
<dbReference type="Pfam" id="PF07715">
    <property type="entry name" value="Plug"/>
    <property type="match status" value="1"/>
</dbReference>
<feature type="domain" description="TonB-dependent receptor plug" evidence="17">
    <location>
        <begin position="48"/>
        <end position="147"/>
    </location>
</feature>
<dbReference type="PANTHER" id="PTHR32552:SF89">
    <property type="entry name" value="CATECHOLATE SIDEROPHORE RECEPTOR FIU"/>
    <property type="match status" value="1"/>
</dbReference>
<dbReference type="InterPro" id="IPR037066">
    <property type="entry name" value="Plug_dom_sf"/>
</dbReference>
<keyword evidence="10 12" id="KW-0472">Membrane</keyword>
<dbReference type="GO" id="GO:0015344">
    <property type="term" value="F:siderophore uptake transmembrane transporter activity"/>
    <property type="evidence" value="ECO:0007669"/>
    <property type="project" value="TreeGrafter"/>
</dbReference>
<keyword evidence="5 12" id="KW-0812">Transmembrane</keyword>
<reference evidence="18 19" key="1">
    <citation type="submission" date="2016-10" db="EMBL/GenBank/DDBJ databases">
        <title>Comparative genome analysis of multiple Pseudomonas spp. focuses on biocontrol and plant growth promoting traits.</title>
        <authorList>
            <person name="Tao X.-Y."/>
            <person name="Taylor C.G."/>
        </authorList>
    </citation>
    <scope>NUCLEOTIDE SEQUENCE [LARGE SCALE GENOMIC DNA]</scope>
    <source>
        <strain evidence="18 19">48H11</strain>
    </source>
</reference>
<evidence type="ECO:0000256" key="3">
    <source>
        <dbReference type="ARBA" id="ARBA00022452"/>
    </source>
</evidence>
<dbReference type="InterPro" id="IPR012910">
    <property type="entry name" value="Plug_dom"/>
</dbReference>
<comment type="caution">
    <text evidence="18">The sequence shown here is derived from an EMBL/GenBank/DDBJ whole genome shotgun (WGS) entry which is preliminary data.</text>
</comment>
<evidence type="ECO:0000256" key="1">
    <source>
        <dbReference type="ARBA" id="ARBA00004571"/>
    </source>
</evidence>
<keyword evidence="9 14" id="KW-0798">TonB box</keyword>
<keyword evidence="4" id="KW-0410">Iron transport</keyword>
<feature type="domain" description="TonB-dependent receptor-like beta-barrel" evidence="16">
    <location>
        <begin position="247"/>
        <end position="702"/>
    </location>
</feature>
<dbReference type="InterPro" id="IPR039426">
    <property type="entry name" value="TonB-dep_rcpt-like"/>
</dbReference>
<dbReference type="RefSeq" id="WP_123424323.1">
    <property type="nucleotide sequence ID" value="NZ_MOBJ01000005.1"/>
</dbReference>
<dbReference type="Gene3D" id="2.40.170.20">
    <property type="entry name" value="TonB-dependent receptor, beta-barrel domain"/>
    <property type="match status" value="1"/>
</dbReference>
<evidence type="ECO:0000256" key="6">
    <source>
        <dbReference type="ARBA" id="ARBA00022729"/>
    </source>
</evidence>
<feature type="signal peptide" evidence="15">
    <location>
        <begin position="1"/>
        <end position="24"/>
    </location>
</feature>
<dbReference type="Proteomes" id="UP000286071">
    <property type="component" value="Unassembled WGS sequence"/>
</dbReference>
<keyword evidence="7" id="KW-0408">Iron</keyword>
<evidence type="ECO:0000259" key="17">
    <source>
        <dbReference type="Pfam" id="PF07715"/>
    </source>
</evidence>
<evidence type="ECO:0000256" key="9">
    <source>
        <dbReference type="ARBA" id="ARBA00023077"/>
    </source>
</evidence>
<feature type="short sequence motif" description="TonB C-terminal box" evidence="13">
    <location>
        <begin position="730"/>
        <end position="747"/>
    </location>
</feature>
<evidence type="ECO:0000259" key="16">
    <source>
        <dbReference type="Pfam" id="PF00593"/>
    </source>
</evidence>
<evidence type="ECO:0000256" key="8">
    <source>
        <dbReference type="ARBA" id="ARBA00023065"/>
    </source>
</evidence>
<dbReference type="PROSITE" id="PS01156">
    <property type="entry name" value="TONB_DEPENDENT_REC_2"/>
    <property type="match status" value="1"/>
</dbReference>
<evidence type="ECO:0000313" key="18">
    <source>
        <dbReference type="EMBL" id="RON10397.1"/>
    </source>
</evidence>
<evidence type="ECO:0000256" key="13">
    <source>
        <dbReference type="PROSITE-ProRule" id="PRU10144"/>
    </source>
</evidence>
<evidence type="ECO:0000313" key="19">
    <source>
        <dbReference type="Proteomes" id="UP000286071"/>
    </source>
</evidence>
<evidence type="ECO:0000256" key="7">
    <source>
        <dbReference type="ARBA" id="ARBA00023004"/>
    </source>
</evidence>
<gene>
    <name evidence="18" type="ORF">BK659_06545</name>
</gene>
<dbReference type="CDD" id="cd01347">
    <property type="entry name" value="ligand_gated_channel"/>
    <property type="match status" value="1"/>
</dbReference>
<evidence type="ECO:0000256" key="14">
    <source>
        <dbReference type="RuleBase" id="RU003357"/>
    </source>
</evidence>